<dbReference type="GO" id="GO:0016020">
    <property type="term" value="C:membrane"/>
    <property type="evidence" value="ECO:0007669"/>
    <property type="project" value="UniProtKB-SubCell"/>
</dbReference>
<keyword evidence="10" id="KW-1185">Reference proteome</keyword>
<dbReference type="Gene3D" id="1.20.1250.20">
    <property type="entry name" value="MFS general substrate transporter like domains"/>
    <property type="match status" value="1"/>
</dbReference>
<dbReference type="InterPro" id="IPR020846">
    <property type="entry name" value="MFS_dom"/>
</dbReference>
<dbReference type="InterPro" id="IPR011701">
    <property type="entry name" value="MFS"/>
</dbReference>
<evidence type="ECO:0000256" key="2">
    <source>
        <dbReference type="ARBA" id="ARBA00022448"/>
    </source>
</evidence>
<dbReference type="PANTHER" id="PTHR23504">
    <property type="entry name" value="MAJOR FACILITATOR SUPERFAMILY DOMAIN-CONTAINING PROTEIN 10"/>
    <property type="match status" value="1"/>
</dbReference>
<dbReference type="PROSITE" id="PS50850">
    <property type="entry name" value="MFS"/>
    <property type="match status" value="1"/>
</dbReference>
<gene>
    <name evidence="9" type="ORF">NA56DRAFT_669949</name>
</gene>
<dbReference type="CDD" id="cd17330">
    <property type="entry name" value="MFS_SLC46_TetA_like"/>
    <property type="match status" value="1"/>
</dbReference>
<evidence type="ECO:0000256" key="6">
    <source>
        <dbReference type="SAM" id="MobiDB-lite"/>
    </source>
</evidence>
<evidence type="ECO:0000313" key="10">
    <source>
        <dbReference type="Proteomes" id="UP000235672"/>
    </source>
</evidence>
<feature type="transmembrane region" description="Helical" evidence="7">
    <location>
        <begin position="425"/>
        <end position="445"/>
    </location>
</feature>
<dbReference type="InterPro" id="IPR036259">
    <property type="entry name" value="MFS_trans_sf"/>
</dbReference>
<evidence type="ECO:0000256" key="7">
    <source>
        <dbReference type="SAM" id="Phobius"/>
    </source>
</evidence>
<feature type="transmembrane region" description="Helical" evidence="7">
    <location>
        <begin position="314"/>
        <end position="335"/>
    </location>
</feature>
<comment type="subcellular location">
    <subcellularLocation>
        <location evidence="1">Membrane</location>
        <topology evidence="1">Multi-pass membrane protein</topology>
    </subcellularLocation>
</comment>
<dbReference type="AlphaFoldDB" id="A0A2J6QAY0"/>
<evidence type="ECO:0000256" key="4">
    <source>
        <dbReference type="ARBA" id="ARBA00022989"/>
    </source>
</evidence>
<sequence length="570" mass="61820">MAGAQQTCLRKRTPPFPTKQMTILALCRICEPIAFMSIFPYVYFMIKDFGVTKHEAEIAVYAGMVTSAFAFAEFSSGVVWGRLSDRIGRKPVLITGLAGTALSMLIFGFAPNLPVALLARALGGLLNGNIGVLQTTVAEMVTVKEHQPRAYTIMPFVWCLGSILGPTLGGALARPVLSYPDIFQPGSIWDRFPYLLPNVVCTVIVTCGVGIGILFLEETHEEKKHRRDPGLEAGKWILSKVTRCAESKSASEKEVDLDEVLSLLSDDDQPPGYRTNETSRIPSTPSTDSQEAFDLNDSRVAAKPAAAKAFTKQVVLNIVGYGILAYHTMTFDAMLPTLLSTEPPKNPEPWKLPFKFVSGYGLSTKQIGVVLSVQGVYSMIATIFLFPIIVRRLGALGLFRALAISYPILYISTPYLVLLPDNLKMAGVYGVVIWKCTFATMAYPSNAILLTNSAPSLLMLGTINGVAASTASLSRAFGPTVSGILFSAGFRLGYSGLAWWCSAVIALAGALISLRMTDKGGRMDDDEKIDDEPRDLGFEEQILDTHALDSAIAAAEPRRDIEPIDNNIIN</sequence>
<feature type="domain" description="Major facilitator superfamily (MFS) profile" evidence="8">
    <location>
        <begin position="20"/>
        <end position="521"/>
    </location>
</feature>
<feature type="compositionally biased region" description="Polar residues" evidence="6">
    <location>
        <begin position="275"/>
        <end position="290"/>
    </location>
</feature>
<keyword evidence="5 7" id="KW-0472">Membrane</keyword>
<reference evidence="9 10" key="1">
    <citation type="submission" date="2016-05" db="EMBL/GenBank/DDBJ databases">
        <title>A degradative enzymes factory behind the ericoid mycorrhizal symbiosis.</title>
        <authorList>
            <consortium name="DOE Joint Genome Institute"/>
            <person name="Martino E."/>
            <person name="Morin E."/>
            <person name="Grelet G."/>
            <person name="Kuo A."/>
            <person name="Kohler A."/>
            <person name="Daghino S."/>
            <person name="Barry K."/>
            <person name="Choi C."/>
            <person name="Cichocki N."/>
            <person name="Clum A."/>
            <person name="Copeland A."/>
            <person name="Hainaut M."/>
            <person name="Haridas S."/>
            <person name="Labutti K."/>
            <person name="Lindquist E."/>
            <person name="Lipzen A."/>
            <person name="Khouja H.-R."/>
            <person name="Murat C."/>
            <person name="Ohm R."/>
            <person name="Olson A."/>
            <person name="Spatafora J."/>
            <person name="Veneault-Fourrey C."/>
            <person name="Henrissat B."/>
            <person name="Grigoriev I."/>
            <person name="Martin F."/>
            <person name="Perotto S."/>
        </authorList>
    </citation>
    <scope>NUCLEOTIDE SEQUENCE [LARGE SCALE GENOMIC DNA]</scope>
    <source>
        <strain evidence="9 10">UAMH 7357</strain>
    </source>
</reference>
<feature type="transmembrane region" description="Helical" evidence="7">
    <location>
        <begin position="192"/>
        <end position="216"/>
    </location>
</feature>
<name>A0A2J6QAY0_9HELO</name>
<organism evidence="9 10">
    <name type="scientific">Hyaloscypha hepaticicola</name>
    <dbReference type="NCBI Taxonomy" id="2082293"/>
    <lineage>
        <taxon>Eukaryota</taxon>
        <taxon>Fungi</taxon>
        <taxon>Dikarya</taxon>
        <taxon>Ascomycota</taxon>
        <taxon>Pezizomycotina</taxon>
        <taxon>Leotiomycetes</taxon>
        <taxon>Helotiales</taxon>
        <taxon>Hyaloscyphaceae</taxon>
        <taxon>Hyaloscypha</taxon>
    </lineage>
</organism>
<proteinExistence type="predicted"/>
<feature type="transmembrane region" description="Helical" evidence="7">
    <location>
        <begin position="397"/>
        <end position="419"/>
    </location>
</feature>
<dbReference type="PANTHER" id="PTHR23504:SF15">
    <property type="entry name" value="MAJOR FACILITATOR SUPERFAMILY (MFS) PROFILE DOMAIN-CONTAINING PROTEIN"/>
    <property type="match status" value="1"/>
</dbReference>
<evidence type="ECO:0000313" key="9">
    <source>
        <dbReference type="EMBL" id="PMD23429.1"/>
    </source>
</evidence>
<keyword evidence="4 7" id="KW-1133">Transmembrane helix</keyword>
<feature type="transmembrane region" description="Helical" evidence="7">
    <location>
        <begin position="497"/>
        <end position="514"/>
    </location>
</feature>
<feature type="region of interest" description="Disordered" evidence="6">
    <location>
        <begin position="265"/>
        <end position="292"/>
    </location>
</feature>
<accession>A0A2J6QAY0</accession>
<keyword evidence="3 7" id="KW-0812">Transmembrane</keyword>
<feature type="transmembrane region" description="Helical" evidence="7">
    <location>
        <begin position="150"/>
        <end position="172"/>
    </location>
</feature>
<evidence type="ECO:0000259" key="8">
    <source>
        <dbReference type="PROSITE" id="PS50850"/>
    </source>
</evidence>
<evidence type="ECO:0000256" key="1">
    <source>
        <dbReference type="ARBA" id="ARBA00004141"/>
    </source>
</evidence>
<dbReference type="Proteomes" id="UP000235672">
    <property type="component" value="Unassembled WGS sequence"/>
</dbReference>
<feature type="transmembrane region" description="Helical" evidence="7">
    <location>
        <begin position="457"/>
        <end position="477"/>
    </location>
</feature>
<dbReference type="SUPFAM" id="SSF103473">
    <property type="entry name" value="MFS general substrate transporter"/>
    <property type="match status" value="1"/>
</dbReference>
<evidence type="ECO:0000256" key="5">
    <source>
        <dbReference type="ARBA" id="ARBA00023136"/>
    </source>
</evidence>
<feature type="transmembrane region" description="Helical" evidence="7">
    <location>
        <begin position="92"/>
        <end position="111"/>
    </location>
</feature>
<keyword evidence="2" id="KW-0813">Transport</keyword>
<dbReference type="GO" id="GO:0022857">
    <property type="term" value="F:transmembrane transporter activity"/>
    <property type="evidence" value="ECO:0007669"/>
    <property type="project" value="InterPro"/>
</dbReference>
<feature type="transmembrane region" description="Helical" evidence="7">
    <location>
        <begin position="367"/>
        <end position="390"/>
    </location>
</feature>
<feature type="transmembrane region" description="Helical" evidence="7">
    <location>
        <begin position="21"/>
        <end position="46"/>
    </location>
</feature>
<feature type="transmembrane region" description="Helical" evidence="7">
    <location>
        <begin position="117"/>
        <end position="138"/>
    </location>
</feature>
<evidence type="ECO:0000256" key="3">
    <source>
        <dbReference type="ARBA" id="ARBA00022692"/>
    </source>
</evidence>
<feature type="transmembrane region" description="Helical" evidence="7">
    <location>
        <begin position="58"/>
        <end position="80"/>
    </location>
</feature>
<dbReference type="Pfam" id="PF07690">
    <property type="entry name" value="MFS_1"/>
    <property type="match status" value="1"/>
</dbReference>
<protein>
    <submittedName>
        <fullName evidence="9">MFS multidrug transporter-like protein</fullName>
    </submittedName>
</protein>
<dbReference type="EMBL" id="KZ613475">
    <property type="protein sequence ID" value="PMD23429.1"/>
    <property type="molecule type" value="Genomic_DNA"/>
</dbReference>
<dbReference type="OrthoDB" id="10262656at2759"/>